<comment type="caution">
    <text evidence="2">The sequence shown here is derived from an EMBL/GenBank/DDBJ whole genome shotgun (WGS) entry which is preliminary data.</text>
</comment>
<feature type="region of interest" description="Disordered" evidence="1">
    <location>
        <begin position="571"/>
        <end position="595"/>
    </location>
</feature>
<gene>
    <name evidence="2" type="ORF">V5O48_009478</name>
</gene>
<feature type="compositionally biased region" description="Pro residues" evidence="1">
    <location>
        <begin position="572"/>
        <end position="587"/>
    </location>
</feature>
<proteinExistence type="predicted"/>
<name>A0ABR3FB17_9AGAR</name>
<feature type="compositionally biased region" description="Polar residues" evidence="1">
    <location>
        <begin position="21"/>
        <end position="34"/>
    </location>
</feature>
<protein>
    <recommendedName>
        <fullName evidence="4">Chromatin elongation factor spt5</fullName>
    </recommendedName>
</protein>
<feature type="region of interest" description="Disordered" evidence="1">
    <location>
        <begin position="522"/>
        <end position="554"/>
    </location>
</feature>
<evidence type="ECO:0008006" key="4">
    <source>
        <dbReference type="Google" id="ProtNLM"/>
    </source>
</evidence>
<reference evidence="2 3" key="1">
    <citation type="submission" date="2024-02" db="EMBL/GenBank/DDBJ databases">
        <title>A draft genome for the cacao thread blight pathogen Marasmius crinis-equi.</title>
        <authorList>
            <person name="Cohen S.P."/>
            <person name="Baruah I.K."/>
            <person name="Amoako-Attah I."/>
            <person name="Bukari Y."/>
            <person name="Meinhardt L.W."/>
            <person name="Bailey B.A."/>
        </authorList>
    </citation>
    <scope>NUCLEOTIDE SEQUENCE [LARGE SCALE GENOMIC DNA]</scope>
    <source>
        <strain evidence="2 3">GH-76</strain>
    </source>
</reference>
<feature type="region of interest" description="Disordered" evidence="1">
    <location>
        <begin position="1"/>
        <end position="60"/>
    </location>
</feature>
<evidence type="ECO:0000313" key="3">
    <source>
        <dbReference type="Proteomes" id="UP001465976"/>
    </source>
</evidence>
<keyword evidence="3" id="KW-1185">Reference proteome</keyword>
<evidence type="ECO:0000313" key="2">
    <source>
        <dbReference type="EMBL" id="KAL0572491.1"/>
    </source>
</evidence>
<dbReference type="Proteomes" id="UP001465976">
    <property type="component" value="Unassembled WGS sequence"/>
</dbReference>
<sequence length="677" mass="74465">MKIQQILDFTPELDGEEKNQQDNIIDSSFGSSEGSRPLKQQKISTKSHLDDATPAQKPSPNCATLYRSWLSDSEPRPPYAPGEWVKVLYGLYEGDVAQVYRTTCAASGEVGYLALIMLRLPPAGDMRSNHPIGKLPRPQPALFDPEKYGIHTSSEKRGGYAGYTFQGMWLTHGLLLKFFPVARLLSVTIVPPETPELFAQHPFSRKFPVPVVDLWRFDSWDEVDVSAYPVSKASSCQGHLIVLEDGQFRVDVGAGEVHAVEQTSLKKIVVPGDMITVLTGPKARREGVVIEKHGTTLGVGDEMFPEVIRFFTHVNCVRRRSSFVYPTQAPWIGTEVMVVRGPFAQKAGIVRVAKVSRHRDCLTLSIYIPALDNSVCVDDVDVLIKGTKQSLSDVYPLGPKPGLDRSLRKASVPWKGVQIGIIHGHWKGLTASITDVNQSSKSSCASGIEITVELDLIRAGMGLEKVFYDHVRELHSGWQLNNYRPVTEAHFHLLPNPNYVGNVVHFSKTVVCWKELALEAGPPRASTPIPDDDRASTPIPGAERASTPLSDNSLNQAIDVWNPGYENWEPSSIPPSSPLSSPPPPTPSASIAASPPHFLSHPKLAGMKIYVDITSGTEATLSKTKGVYVELHESPITVIEARLLKTKTKSVTIPLDLVSRFRKPPTLDSLMQPKLLE</sequence>
<organism evidence="2 3">
    <name type="scientific">Marasmius crinis-equi</name>
    <dbReference type="NCBI Taxonomy" id="585013"/>
    <lineage>
        <taxon>Eukaryota</taxon>
        <taxon>Fungi</taxon>
        <taxon>Dikarya</taxon>
        <taxon>Basidiomycota</taxon>
        <taxon>Agaricomycotina</taxon>
        <taxon>Agaricomycetes</taxon>
        <taxon>Agaricomycetidae</taxon>
        <taxon>Agaricales</taxon>
        <taxon>Marasmiineae</taxon>
        <taxon>Marasmiaceae</taxon>
        <taxon>Marasmius</taxon>
    </lineage>
</organism>
<accession>A0ABR3FB17</accession>
<dbReference type="EMBL" id="JBAHYK010000624">
    <property type="protein sequence ID" value="KAL0572491.1"/>
    <property type="molecule type" value="Genomic_DNA"/>
</dbReference>
<evidence type="ECO:0000256" key="1">
    <source>
        <dbReference type="SAM" id="MobiDB-lite"/>
    </source>
</evidence>